<feature type="chain" id="PRO_5046676621" description="DUF4399 domain-containing protein" evidence="2">
    <location>
        <begin position="21"/>
        <end position="158"/>
    </location>
</feature>
<comment type="caution">
    <text evidence="3">The sequence shown here is derived from an EMBL/GenBank/DDBJ whole genome shotgun (WGS) entry which is preliminary data.</text>
</comment>
<feature type="signal peptide" evidence="2">
    <location>
        <begin position="1"/>
        <end position="20"/>
    </location>
</feature>
<evidence type="ECO:0000256" key="1">
    <source>
        <dbReference type="SAM" id="MobiDB-lite"/>
    </source>
</evidence>
<feature type="compositionally biased region" description="Gly residues" evidence="1">
    <location>
        <begin position="35"/>
        <end position="47"/>
    </location>
</feature>
<evidence type="ECO:0008006" key="5">
    <source>
        <dbReference type="Google" id="ProtNLM"/>
    </source>
</evidence>
<dbReference type="RefSeq" id="WP_377179960.1">
    <property type="nucleotide sequence ID" value="NZ_JBHUOG010000001.1"/>
</dbReference>
<dbReference type="Proteomes" id="UP001597479">
    <property type="component" value="Unassembled WGS sequence"/>
</dbReference>
<feature type="compositionally biased region" description="Acidic residues" evidence="1">
    <location>
        <begin position="148"/>
        <end position="158"/>
    </location>
</feature>
<reference evidence="4" key="1">
    <citation type="journal article" date="2019" name="Int. J. Syst. Evol. Microbiol.">
        <title>The Global Catalogue of Microorganisms (GCM) 10K type strain sequencing project: providing services to taxonomists for standard genome sequencing and annotation.</title>
        <authorList>
            <consortium name="The Broad Institute Genomics Platform"/>
            <consortium name="The Broad Institute Genome Sequencing Center for Infectious Disease"/>
            <person name="Wu L."/>
            <person name="Ma J."/>
        </authorList>
    </citation>
    <scope>NUCLEOTIDE SEQUENCE [LARGE SCALE GENOMIC DNA]</scope>
    <source>
        <strain evidence="4">CCM 7044</strain>
    </source>
</reference>
<proteinExistence type="predicted"/>
<name>A0ABW5VQV6_9MICO</name>
<evidence type="ECO:0000313" key="3">
    <source>
        <dbReference type="EMBL" id="MFD2792386.1"/>
    </source>
</evidence>
<feature type="region of interest" description="Disordered" evidence="1">
    <location>
        <begin position="138"/>
        <end position="158"/>
    </location>
</feature>
<dbReference type="EMBL" id="JBHUOG010000001">
    <property type="protein sequence ID" value="MFD2792386.1"/>
    <property type="molecule type" value="Genomic_DNA"/>
</dbReference>
<sequence>MSRLRGARLVAGTALTLLLAAGCGEGGGGSGGGGYGGADGGGGGAEPGGMTLEITSPEDGATVETPFAVELDSSEELGPTDTGAHHVHVFFDDDDREYLVVEGESVEVSDLPEGEHVVNASLRNADHSAAGVETEVTVTVGAGAEGDTSSDTEDGDGY</sequence>
<keyword evidence="2" id="KW-0732">Signal</keyword>
<gene>
    <name evidence="3" type="ORF">ACFS27_02370</name>
</gene>
<keyword evidence="4" id="KW-1185">Reference proteome</keyword>
<accession>A0ABW5VQV6</accession>
<protein>
    <recommendedName>
        <fullName evidence="5">DUF4399 domain-containing protein</fullName>
    </recommendedName>
</protein>
<evidence type="ECO:0000313" key="4">
    <source>
        <dbReference type="Proteomes" id="UP001597479"/>
    </source>
</evidence>
<dbReference type="PROSITE" id="PS51257">
    <property type="entry name" value="PROKAR_LIPOPROTEIN"/>
    <property type="match status" value="1"/>
</dbReference>
<feature type="compositionally biased region" description="Low complexity" evidence="1">
    <location>
        <begin position="138"/>
        <end position="147"/>
    </location>
</feature>
<organism evidence="3 4">
    <name type="scientific">Promicromonospora vindobonensis</name>
    <dbReference type="NCBI Taxonomy" id="195748"/>
    <lineage>
        <taxon>Bacteria</taxon>
        <taxon>Bacillati</taxon>
        <taxon>Actinomycetota</taxon>
        <taxon>Actinomycetes</taxon>
        <taxon>Micrococcales</taxon>
        <taxon>Promicromonosporaceae</taxon>
        <taxon>Promicromonospora</taxon>
    </lineage>
</organism>
<feature type="region of interest" description="Disordered" evidence="1">
    <location>
        <begin position="35"/>
        <end position="60"/>
    </location>
</feature>
<evidence type="ECO:0000256" key="2">
    <source>
        <dbReference type="SAM" id="SignalP"/>
    </source>
</evidence>